<comment type="caution">
    <text evidence="1">The sequence shown here is derived from an EMBL/GenBank/DDBJ whole genome shotgun (WGS) entry which is preliminary data.</text>
</comment>
<dbReference type="InterPro" id="IPR011990">
    <property type="entry name" value="TPR-like_helical_dom_sf"/>
</dbReference>
<dbReference type="AlphaFoldDB" id="A0A2N3PVL8"/>
<accession>A0A2N3PVL8</accession>
<gene>
    <name evidence="1" type="ORF">CWS72_11430</name>
</gene>
<evidence type="ECO:0000313" key="1">
    <source>
        <dbReference type="EMBL" id="PKU24452.1"/>
    </source>
</evidence>
<name>A0A2N3PVL8_9PROT</name>
<dbReference type="EMBL" id="PIUM01000011">
    <property type="protein sequence ID" value="PKU24452.1"/>
    <property type="molecule type" value="Genomic_DNA"/>
</dbReference>
<protein>
    <submittedName>
        <fullName evidence="1">Uncharacterized protein</fullName>
    </submittedName>
</protein>
<dbReference type="SUPFAM" id="SSF48452">
    <property type="entry name" value="TPR-like"/>
    <property type="match status" value="1"/>
</dbReference>
<reference evidence="2" key="1">
    <citation type="submission" date="2017-12" db="EMBL/GenBank/DDBJ databases">
        <title>Draft genome sequence of Telmatospirillum siberiense 26-4b1T, an acidotolerant peatland alphaproteobacterium potentially involved in sulfur cycling.</title>
        <authorList>
            <person name="Hausmann B."/>
            <person name="Pjevac P."/>
            <person name="Schreck K."/>
            <person name="Herbold C.W."/>
            <person name="Daims H."/>
            <person name="Wagner M."/>
            <person name="Pester M."/>
            <person name="Loy A."/>
        </authorList>
    </citation>
    <scope>NUCLEOTIDE SEQUENCE [LARGE SCALE GENOMIC DNA]</scope>
    <source>
        <strain evidence="2">26-4b1</strain>
    </source>
</reference>
<dbReference type="Proteomes" id="UP000233293">
    <property type="component" value="Unassembled WGS sequence"/>
</dbReference>
<dbReference type="Gene3D" id="1.25.40.10">
    <property type="entry name" value="Tetratricopeptide repeat domain"/>
    <property type="match status" value="1"/>
</dbReference>
<organism evidence="1 2">
    <name type="scientific">Telmatospirillum siberiense</name>
    <dbReference type="NCBI Taxonomy" id="382514"/>
    <lineage>
        <taxon>Bacteria</taxon>
        <taxon>Pseudomonadati</taxon>
        <taxon>Pseudomonadota</taxon>
        <taxon>Alphaproteobacteria</taxon>
        <taxon>Rhodospirillales</taxon>
        <taxon>Rhodospirillaceae</taxon>
        <taxon>Telmatospirillum</taxon>
    </lineage>
</organism>
<keyword evidence="2" id="KW-1185">Reference proteome</keyword>
<sequence>MAGLALWQGIDSALRLYGGTDIDLSREEGPAARTVLERDAAYLEMIDDWLGDPQARIRAGLLQFRLSLSTGPDIVLERRRALAKAIDDLRDGLARAPADARAWTALAHALLATGELEKGKLAFRTALLTAFYEPTLTLWRCQLGLGLWPLLDDADRRLVANQVRWAWTSQPADLVGLAKIANHAVVIAAVLDQDPAEKKAFEKALRR</sequence>
<proteinExistence type="predicted"/>
<evidence type="ECO:0000313" key="2">
    <source>
        <dbReference type="Proteomes" id="UP000233293"/>
    </source>
</evidence>